<dbReference type="InterPro" id="IPR012495">
    <property type="entry name" value="TadE-like_dom"/>
</dbReference>
<keyword evidence="1" id="KW-0812">Transmembrane</keyword>
<dbReference type="EMBL" id="NQWI01000070">
    <property type="protein sequence ID" value="PDW02382.1"/>
    <property type="molecule type" value="Genomic_DNA"/>
</dbReference>
<evidence type="ECO:0000256" key="1">
    <source>
        <dbReference type="SAM" id="Phobius"/>
    </source>
</evidence>
<accession>A0A2A6RH87</accession>
<evidence type="ECO:0000313" key="3">
    <source>
        <dbReference type="EMBL" id="PDW02382.1"/>
    </source>
</evidence>
<name>A0A2A6RH87_9CHLR</name>
<keyword evidence="1" id="KW-1133">Transmembrane helix</keyword>
<evidence type="ECO:0000313" key="4">
    <source>
        <dbReference type="Proteomes" id="UP000220527"/>
    </source>
</evidence>
<keyword evidence="1" id="KW-0472">Membrane</keyword>
<gene>
    <name evidence="3" type="ORF">CJ255_14220</name>
</gene>
<evidence type="ECO:0000259" key="2">
    <source>
        <dbReference type="Pfam" id="PF07811"/>
    </source>
</evidence>
<dbReference type="Proteomes" id="UP000220527">
    <property type="component" value="Unassembled WGS sequence"/>
</dbReference>
<dbReference type="AlphaFoldDB" id="A0A2A6RH87"/>
<keyword evidence="4" id="KW-1185">Reference proteome</keyword>
<feature type="domain" description="TadE-like" evidence="2">
    <location>
        <begin position="9"/>
        <end position="50"/>
    </location>
</feature>
<reference evidence="4" key="1">
    <citation type="submission" date="2017-08" db="EMBL/GenBank/DDBJ databases">
        <authorList>
            <person name="Grouzdev D.S."/>
            <person name="Gaisin V.A."/>
            <person name="Rysina M.S."/>
            <person name="Gorlenko V.M."/>
        </authorList>
    </citation>
    <scope>NUCLEOTIDE SEQUENCE [LARGE SCALE GENOMIC DNA]</scope>
    <source>
        <strain evidence="4">Kir15-3F</strain>
    </source>
</reference>
<dbReference type="Pfam" id="PF07811">
    <property type="entry name" value="TadE"/>
    <property type="match status" value="1"/>
</dbReference>
<dbReference type="OrthoDB" id="155849at2"/>
<protein>
    <submittedName>
        <fullName evidence="3">Pilus assembly protein TadE</fullName>
    </submittedName>
</protein>
<feature type="transmembrane region" description="Helical" evidence="1">
    <location>
        <begin position="12"/>
        <end position="37"/>
    </location>
</feature>
<sequence length="202" mass="22687">MHRLRKKRGQSLVEMALVLPILLVVIFGIIEFGWLVFAYSTLSQSVRNGAEVAAQLPPYEEWMNLAISPNRPDNYPGIDRDDCYNAVLRAMQGQLTLIGDGANNQANLATFVTIRYPYGGQTRNLSDRGPIEISVEYPVNGLTPLFSLIGLDEGVMMRVTQRRSLENLGRDPTRPQGVACARDVQEWQELRRPTGEDQEQDP</sequence>
<dbReference type="RefSeq" id="WP_097644766.1">
    <property type="nucleotide sequence ID" value="NZ_NQWI01000070.1"/>
</dbReference>
<proteinExistence type="predicted"/>
<comment type="caution">
    <text evidence="3">The sequence shown here is derived from an EMBL/GenBank/DDBJ whole genome shotgun (WGS) entry which is preliminary data.</text>
</comment>
<organism evidence="3 4">
    <name type="scientific">Candidatus Viridilinea mediisalina</name>
    <dbReference type="NCBI Taxonomy" id="2024553"/>
    <lineage>
        <taxon>Bacteria</taxon>
        <taxon>Bacillati</taxon>
        <taxon>Chloroflexota</taxon>
        <taxon>Chloroflexia</taxon>
        <taxon>Chloroflexales</taxon>
        <taxon>Chloroflexineae</taxon>
        <taxon>Oscillochloridaceae</taxon>
        <taxon>Candidatus Viridilinea</taxon>
    </lineage>
</organism>